<reference evidence="1" key="1">
    <citation type="journal article" date="2021" name="PeerJ">
        <title>Extensive microbial diversity within the chicken gut microbiome revealed by metagenomics and culture.</title>
        <authorList>
            <person name="Gilroy R."/>
            <person name="Ravi A."/>
            <person name="Getino M."/>
            <person name="Pursley I."/>
            <person name="Horton D.L."/>
            <person name="Alikhan N.F."/>
            <person name="Baker D."/>
            <person name="Gharbi K."/>
            <person name="Hall N."/>
            <person name="Watson M."/>
            <person name="Adriaenssens E.M."/>
            <person name="Foster-Nyarko E."/>
            <person name="Jarju S."/>
            <person name="Secka A."/>
            <person name="Antonio M."/>
            <person name="Oren A."/>
            <person name="Chaudhuri R.R."/>
            <person name="La Ragione R."/>
            <person name="Hildebrand F."/>
            <person name="Pallen M.J."/>
        </authorList>
    </citation>
    <scope>NUCLEOTIDE SEQUENCE</scope>
    <source>
        <strain evidence="1">ChiHjej8B7-25341</strain>
    </source>
</reference>
<organism evidence="1 2">
    <name type="scientific">Candidatus Eisenbergiella stercorigallinarum</name>
    <dbReference type="NCBI Taxonomy" id="2838557"/>
    <lineage>
        <taxon>Bacteria</taxon>
        <taxon>Bacillati</taxon>
        <taxon>Bacillota</taxon>
        <taxon>Clostridia</taxon>
        <taxon>Lachnospirales</taxon>
        <taxon>Lachnospiraceae</taxon>
        <taxon>Eisenbergiella</taxon>
    </lineage>
</organism>
<evidence type="ECO:0000313" key="2">
    <source>
        <dbReference type="Proteomes" id="UP000823851"/>
    </source>
</evidence>
<reference evidence="1" key="2">
    <citation type="submission" date="2021-04" db="EMBL/GenBank/DDBJ databases">
        <authorList>
            <person name="Gilroy R."/>
        </authorList>
    </citation>
    <scope>NUCLEOTIDE SEQUENCE</scope>
    <source>
        <strain evidence="1">ChiHjej8B7-25341</strain>
    </source>
</reference>
<dbReference type="AlphaFoldDB" id="A0A9D2U079"/>
<accession>A0A9D2U079</accession>
<evidence type="ECO:0000313" key="1">
    <source>
        <dbReference type="EMBL" id="HJD31544.1"/>
    </source>
</evidence>
<sequence>MVQGIESFREWFADYSDQYVIIGGTACDLLMARDEIDFRATRDIDMVLLLESLTPEFGAHFWQYVREAGYEHCRKSTGEPQFYRFSHPSSSSYPYMIELFSRRSERISLPAEAHLTPLPLYDEISSLSAILMDDEYYRFLTKGKIVLDNIPVLEAGYLIPFKIRAFLDLLERKEQGEAVDSKNIRKHKNDVLRLSILLTGDTRIPVPDEIYADIMKFLENVENTPIDVKQFGIRNQSKGEVIEKIRNAYIKE</sequence>
<gene>
    <name evidence="1" type="ORF">H9912_06335</name>
</gene>
<proteinExistence type="predicted"/>
<protein>
    <submittedName>
        <fullName evidence="1">Uncharacterized protein</fullName>
    </submittedName>
</protein>
<dbReference type="Proteomes" id="UP000823851">
    <property type="component" value="Unassembled WGS sequence"/>
</dbReference>
<dbReference type="EMBL" id="DWUW01000175">
    <property type="protein sequence ID" value="HJD31544.1"/>
    <property type="molecule type" value="Genomic_DNA"/>
</dbReference>
<comment type="caution">
    <text evidence="1">The sequence shown here is derived from an EMBL/GenBank/DDBJ whole genome shotgun (WGS) entry which is preliminary data.</text>
</comment>
<name>A0A9D2U079_9FIRM</name>